<reference evidence="1 2" key="1">
    <citation type="submission" date="2020-07" db="EMBL/GenBank/DDBJ databases">
        <title>Molecular and genomic characterization of Streptococcus porcinus isolated from diseased swine in Brazil.</title>
        <authorList>
            <person name="Moreno L.Z."/>
            <person name="Matajira C.E.C."/>
            <person name="Poor A.P."/>
            <person name="Dutra M.C."/>
            <person name="Moreno A.M."/>
        </authorList>
    </citation>
    <scope>NUCLEOTIDE SEQUENCE [LARGE SCALE GENOMIC DNA]</scope>
    <source>
        <strain evidence="1 2">SP0816-2</strain>
    </source>
</reference>
<dbReference type="Proteomes" id="UP000524462">
    <property type="component" value="Unassembled WGS sequence"/>
</dbReference>
<sequence length="328" mass="37936">MSRNRDCKNILIIGFGKIGKIKADKWLSRGYDVYVKDLKFSSMKLLNKNVNVLDDLSREYFTIEICTPTNDHLRVLKTIVKTYLYSYISIEKPLCNKLEDLEEMISLVESQPHLSKKVFASEQYFFSKVLEKLLQVESFSLDKTKEITIDFSKDRIKDNENGRFLDQEILGYGIEFPHIIAVISYLGISLEKFKKGIFVNTIYIKDLEKHDYSIEISSCINQMVVKITSNLGSFAIREGKIKGGDAKTVRRVTIDDKIITFDPHPKLERYTSELVAGETILQIHDDMMNTYISLLEENSIPEGCYIHNAVKLTKFLIELYSECEKIYL</sequence>
<evidence type="ECO:0000313" key="1">
    <source>
        <dbReference type="EMBL" id="MBA2796644.1"/>
    </source>
</evidence>
<comment type="caution">
    <text evidence="1">The sequence shown here is derived from an EMBL/GenBank/DDBJ whole genome shotgun (WGS) entry which is preliminary data.</text>
</comment>
<dbReference type="InterPro" id="IPR036291">
    <property type="entry name" value="NAD(P)-bd_dom_sf"/>
</dbReference>
<dbReference type="EMBL" id="JACEGE010000026">
    <property type="protein sequence ID" value="MBA2796644.1"/>
    <property type="molecule type" value="Genomic_DNA"/>
</dbReference>
<evidence type="ECO:0000313" key="2">
    <source>
        <dbReference type="Proteomes" id="UP000524462"/>
    </source>
</evidence>
<dbReference type="RefSeq" id="WP_181460551.1">
    <property type="nucleotide sequence ID" value="NZ_JACEGE010000026.1"/>
</dbReference>
<gene>
    <name evidence="1" type="ORF">H1B29_09160</name>
</gene>
<dbReference type="Gene3D" id="3.40.50.720">
    <property type="entry name" value="NAD(P)-binding Rossmann-like Domain"/>
    <property type="match status" value="1"/>
</dbReference>
<dbReference type="SUPFAM" id="SSF51735">
    <property type="entry name" value="NAD(P)-binding Rossmann-fold domains"/>
    <property type="match status" value="1"/>
</dbReference>
<accession>A0A7V9WT79</accession>
<proteinExistence type="predicted"/>
<protein>
    <submittedName>
        <fullName evidence="1">Dehydrogenase</fullName>
    </submittedName>
</protein>
<organism evidence="1 2">
    <name type="scientific">Streptococcus porcinus</name>
    <dbReference type="NCBI Taxonomy" id="1340"/>
    <lineage>
        <taxon>Bacteria</taxon>
        <taxon>Bacillati</taxon>
        <taxon>Bacillota</taxon>
        <taxon>Bacilli</taxon>
        <taxon>Lactobacillales</taxon>
        <taxon>Streptococcaceae</taxon>
        <taxon>Streptococcus</taxon>
    </lineage>
</organism>
<name>A0A7V9WT79_STRPO</name>
<dbReference type="AlphaFoldDB" id="A0A7V9WT79"/>